<evidence type="ECO:0000313" key="2">
    <source>
        <dbReference type="EMBL" id="KAK3595425.1"/>
    </source>
</evidence>
<name>A0AAE0W054_9BIVA</name>
<feature type="domain" description="LolA-like" evidence="1">
    <location>
        <begin position="7"/>
        <end position="61"/>
    </location>
</feature>
<dbReference type="Pfam" id="PF25898">
    <property type="entry name" value="LolA_2nd_metazoa"/>
    <property type="match status" value="1"/>
</dbReference>
<organism evidence="2 3">
    <name type="scientific">Potamilus streckersoni</name>
    <dbReference type="NCBI Taxonomy" id="2493646"/>
    <lineage>
        <taxon>Eukaryota</taxon>
        <taxon>Metazoa</taxon>
        <taxon>Spiralia</taxon>
        <taxon>Lophotrochozoa</taxon>
        <taxon>Mollusca</taxon>
        <taxon>Bivalvia</taxon>
        <taxon>Autobranchia</taxon>
        <taxon>Heteroconchia</taxon>
        <taxon>Palaeoheterodonta</taxon>
        <taxon>Unionida</taxon>
        <taxon>Unionoidea</taxon>
        <taxon>Unionidae</taxon>
        <taxon>Ambleminae</taxon>
        <taxon>Lampsilini</taxon>
        <taxon>Potamilus</taxon>
    </lineage>
</organism>
<dbReference type="AlphaFoldDB" id="A0AAE0W054"/>
<evidence type="ECO:0000259" key="1">
    <source>
        <dbReference type="Pfam" id="PF25898"/>
    </source>
</evidence>
<dbReference type="Proteomes" id="UP001195483">
    <property type="component" value="Unassembled WGS sequence"/>
</dbReference>
<dbReference type="InterPro" id="IPR058831">
    <property type="entry name" value="LolA-like_dom_2nd"/>
</dbReference>
<accession>A0AAE0W054</accession>
<reference evidence="2" key="3">
    <citation type="submission" date="2023-05" db="EMBL/GenBank/DDBJ databases">
        <authorList>
            <person name="Smith C.H."/>
        </authorList>
    </citation>
    <scope>NUCLEOTIDE SEQUENCE</scope>
    <source>
        <strain evidence="2">CHS0354</strain>
        <tissue evidence="2">Mantle</tissue>
    </source>
</reference>
<keyword evidence="3" id="KW-1185">Reference proteome</keyword>
<comment type="caution">
    <text evidence="2">The sequence shown here is derived from an EMBL/GenBank/DDBJ whole genome shotgun (WGS) entry which is preliminary data.</text>
</comment>
<protein>
    <recommendedName>
        <fullName evidence="1">LolA-like domain-containing protein</fullName>
    </recommendedName>
</protein>
<dbReference type="EMBL" id="JAEAOA010000272">
    <property type="protein sequence ID" value="KAK3595425.1"/>
    <property type="molecule type" value="Genomic_DNA"/>
</dbReference>
<gene>
    <name evidence="2" type="ORF">CHS0354_003419</name>
</gene>
<proteinExistence type="predicted"/>
<reference evidence="2" key="2">
    <citation type="journal article" date="2021" name="Genome Biol. Evol.">
        <title>Developing a high-quality reference genome for a parasitic bivalve with doubly uniparental inheritance (Bivalvia: Unionida).</title>
        <authorList>
            <person name="Smith C.H."/>
        </authorList>
    </citation>
    <scope>NUCLEOTIDE SEQUENCE</scope>
    <source>
        <strain evidence="2">CHS0354</strain>
        <tissue evidence="2">Mantle</tissue>
    </source>
</reference>
<evidence type="ECO:0000313" key="3">
    <source>
        <dbReference type="Proteomes" id="UP001195483"/>
    </source>
</evidence>
<sequence length="101" mass="11407">MLVLESVAYIMDPIRGNCSLSSISAQGFDSRTAADGVHVRIRTSREFFYFDSLSYNYEGTVSKASRVFCSNAQLQIHKSKYPDNIYILKQILKSKPDCLSN</sequence>
<reference evidence="2" key="1">
    <citation type="journal article" date="2021" name="Genome Biol. Evol.">
        <title>A High-Quality Reference Genome for a Parasitic Bivalve with Doubly Uniparental Inheritance (Bivalvia: Unionida).</title>
        <authorList>
            <person name="Smith C.H."/>
        </authorList>
    </citation>
    <scope>NUCLEOTIDE SEQUENCE</scope>
    <source>
        <strain evidence="2">CHS0354</strain>
    </source>
</reference>